<dbReference type="InterPro" id="IPR052931">
    <property type="entry name" value="Prophage_regulatory_activator"/>
</dbReference>
<gene>
    <name evidence="1" type="ORF">GRI47_01345</name>
</gene>
<evidence type="ECO:0000313" key="1">
    <source>
        <dbReference type="EMBL" id="MXO52649.1"/>
    </source>
</evidence>
<comment type="caution">
    <text evidence="1">The sequence shown here is derived from an EMBL/GenBank/DDBJ whole genome shotgun (WGS) entry which is preliminary data.</text>
</comment>
<dbReference type="Pfam" id="PF05930">
    <property type="entry name" value="Phage_AlpA"/>
    <property type="match status" value="1"/>
</dbReference>
<sequence>MTKFLRFPAVIERTGLSRSTIYEMMDREEFPRPVKIGARAVAWSSDRLDAWMTERMEAA</sequence>
<dbReference type="RefSeq" id="WP_160659606.1">
    <property type="nucleotide sequence ID" value="NZ_BAABDV010000001.1"/>
</dbReference>
<dbReference type="EMBL" id="WTYD01000001">
    <property type="protein sequence ID" value="MXO52649.1"/>
    <property type="molecule type" value="Genomic_DNA"/>
</dbReference>
<dbReference type="Gene3D" id="1.10.238.160">
    <property type="match status" value="1"/>
</dbReference>
<dbReference type="SUPFAM" id="SSF46955">
    <property type="entry name" value="Putative DNA-binding domain"/>
    <property type="match status" value="1"/>
</dbReference>
<dbReference type="OrthoDB" id="1525365at2"/>
<keyword evidence="2" id="KW-1185">Reference proteome</keyword>
<dbReference type="PANTHER" id="PTHR36154:SF1">
    <property type="entry name" value="DNA-BINDING TRANSCRIPTIONAL ACTIVATOR ALPA"/>
    <property type="match status" value="1"/>
</dbReference>
<name>A0A844Y544_9SPHN</name>
<reference evidence="1 2" key="1">
    <citation type="submission" date="2019-12" db="EMBL/GenBank/DDBJ databases">
        <title>Genomic-based taxomic classification of the family Erythrobacteraceae.</title>
        <authorList>
            <person name="Xu L."/>
        </authorList>
    </citation>
    <scope>NUCLEOTIDE SEQUENCE [LARGE SCALE GENOMIC DNA]</scope>
    <source>
        <strain evidence="1 2">JCM 17468</strain>
    </source>
</reference>
<dbReference type="InterPro" id="IPR010260">
    <property type="entry name" value="AlpA"/>
</dbReference>
<organism evidence="1 2">
    <name type="scientific">Qipengyuania pelagi</name>
    <dbReference type="NCBI Taxonomy" id="994320"/>
    <lineage>
        <taxon>Bacteria</taxon>
        <taxon>Pseudomonadati</taxon>
        <taxon>Pseudomonadota</taxon>
        <taxon>Alphaproteobacteria</taxon>
        <taxon>Sphingomonadales</taxon>
        <taxon>Erythrobacteraceae</taxon>
        <taxon>Qipengyuania</taxon>
    </lineage>
</organism>
<evidence type="ECO:0000313" key="2">
    <source>
        <dbReference type="Proteomes" id="UP000430272"/>
    </source>
</evidence>
<protein>
    <submittedName>
        <fullName evidence="1">AlpA family phage regulatory protein</fullName>
    </submittedName>
</protein>
<dbReference type="AlphaFoldDB" id="A0A844Y544"/>
<accession>A0A844Y544</accession>
<proteinExistence type="predicted"/>
<dbReference type="PANTHER" id="PTHR36154">
    <property type="entry name" value="DNA-BINDING TRANSCRIPTIONAL ACTIVATOR ALPA"/>
    <property type="match status" value="1"/>
</dbReference>
<dbReference type="Proteomes" id="UP000430272">
    <property type="component" value="Unassembled WGS sequence"/>
</dbReference>
<dbReference type="InterPro" id="IPR009061">
    <property type="entry name" value="DNA-bd_dom_put_sf"/>
</dbReference>